<dbReference type="SUPFAM" id="SSF55785">
    <property type="entry name" value="PYP-like sensor domain (PAS domain)"/>
    <property type="match status" value="3"/>
</dbReference>
<dbReference type="InterPro" id="IPR057352">
    <property type="entry name" value="TPR_TmcB/C"/>
</dbReference>
<dbReference type="Pfam" id="PF13426">
    <property type="entry name" value="PAS_9"/>
    <property type="match status" value="2"/>
</dbReference>
<dbReference type="Pfam" id="PF00989">
    <property type="entry name" value="PAS"/>
    <property type="match status" value="1"/>
</dbReference>
<dbReference type="InterPro" id="IPR013767">
    <property type="entry name" value="PAS_fold"/>
</dbReference>
<dbReference type="PROSITE" id="PS50112">
    <property type="entry name" value="PAS"/>
    <property type="match status" value="3"/>
</dbReference>
<dbReference type="Proteomes" id="UP000815325">
    <property type="component" value="Unassembled WGS sequence"/>
</dbReference>
<reference evidence="5" key="1">
    <citation type="submission" date="2017-08" db="EMBL/GenBank/DDBJ databases">
        <authorList>
            <person name="Polle J.E."/>
            <person name="Barry K."/>
            <person name="Cushman J."/>
            <person name="Schmutz J."/>
            <person name="Tran D."/>
            <person name="Hathwaick L.T."/>
            <person name="Yim W.C."/>
            <person name="Jenkins J."/>
            <person name="Mckie-Krisberg Z.M."/>
            <person name="Prochnik S."/>
            <person name="Lindquist E."/>
            <person name="Dockter R.B."/>
            <person name="Adam C."/>
            <person name="Molina H."/>
            <person name="Bunkerborg J."/>
            <person name="Jin E."/>
            <person name="Buchheim M."/>
            <person name="Magnuson J."/>
        </authorList>
    </citation>
    <scope>NUCLEOTIDE SEQUENCE</scope>
    <source>
        <strain evidence="5">CCAP 19/18</strain>
    </source>
</reference>
<evidence type="ECO:0000259" key="4">
    <source>
        <dbReference type="PROSITE" id="PS50112"/>
    </source>
</evidence>
<feature type="domain" description="PAS" evidence="4">
    <location>
        <begin position="451"/>
        <end position="478"/>
    </location>
</feature>
<feature type="region of interest" description="Disordered" evidence="3">
    <location>
        <begin position="744"/>
        <end position="766"/>
    </location>
</feature>
<keyword evidence="1" id="KW-0600">Photoreceptor protein</keyword>
<gene>
    <name evidence="5" type="ORF">DUNSADRAFT_15123</name>
</gene>
<feature type="domain" description="PAS" evidence="4">
    <location>
        <begin position="563"/>
        <end position="602"/>
    </location>
</feature>
<evidence type="ECO:0000256" key="2">
    <source>
        <dbReference type="ARBA" id="ARBA00022606"/>
    </source>
</evidence>
<dbReference type="Pfam" id="PF25474">
    <property type="entry name" value="TPR_TmcB"/>
    <property type="match status" value="1"/>
</dbReference>
<name>A0ABQ7H231_DUNSA</name>
<evidence type="ECO:0000313" key="6">
    <source>
        <dbReference type="Proteomes" id="UP000815325"/>
    </source>
</evidence>
<dbReference type="NCBIfam" id="TIGR00229">
    <property type="entry name" value="sensory_box"/>
    <property type="match status" value="1"/>
</dbReference>
<dbReference type="InterPro" id="IPR000014">
    <property type="entry name" value="PAS"/>
</dbReference>
<organism evidence="5 6">
    <name type="scientific">Dunaliella salina</name>
    <name type="common">Green alga</name>
    <name type="synonym">Protococcus salinus</name>
    <dbReference type="NCBI Taxonomy" id="3046"/>
    <lineage>
        <taxon>Eukaryota</taxon>
        <taxon>Viridiplantae</taxon>
        <taxon>Chlorophyta</taxon>
        <taxon>core chlorophytes</taxon>
        <taxon>Chlorophyceae</taxon>
        <taxon>CS clade</taxon>
        <taxon>Chlamydomonadales</taxon>
        <taxon>Dunaliellaceae</taxon>
        <taxon>Dunaliella</taxon>
    </lineage>
</organism>
<dbReference type="InterPro" id="IPR035965">
    <property type="entry name" value="PAS-like_dom_sf"/>
</dbReference>
<keyword evidence="1" id="KW-0157">Chromophore</keyword>
<keyword evidence="1" id="KW-0675">Receptor</keyword>
<evidence type="ECO:0000313" key="5">
    <source>
        <dbReference type="EMBL" id="KAF5840922.1"/>
    </source>
</evidence>
<dbReference type="SMART" id="SM00091">
    <property type="entry name" value="PAS"/>
    <property type="match status" value="3"/>
</dbReference>
<evidence type="ECO:0000256" key="3">
    <source>
        <dbReference type="SAM" id="MobiDB-lite"/>
    </source>
</evidence>
<proteinExistence type="predicted"/>
<feature type="non-terminal residue" evidence="5">
    <location>
        <position position="779"/>
    </location>
</feature>
<comment type="caution">
    <text evidence="5">The sequence shown here is derived from an EMBL/GenBank/DDBJ whole genome shotgun (WGS) entry which is preliminary data.</text>
</comment>
<accession>A0ABQ7H231</accession>
<protein>
    <recommendedName>
        <fullName evidence="4">PAS domain-containing protein</fullName>
    </recommendedName>
</protein>
<dbReference type="PANTHER" id="PTHR31600">
    <property type="entry name" value="TINY MACROCYSTS PROTEIN B-RELATED"/>
    <property type="match status" value="1"/>
</dbReference>
<dbReference type="Gene3D" id="3.30.450.20">
    <property type="entry name" value="PAS domain"/>
    <property type="match status" value="2"/>
</dbReference>
<keyword evidence="2" id="KW-0716">Sensory transduction</keyword>
<feature type="domain" description="PAS" evidence="4">
    <location>
        <begin position="220"/>
        <end position="272"/>
    </location>
</feature>
<evidence type="ECO:0000256" key="1">
    <source>
        <dbReference type="ARBA" id="ARBA00022543"/>
    </source>
</evidence>
<dbReference type="CDD" id="cd00130">
    <property type="entry name" value="PAS"/>
    <property type="match status" value="3"/>
</dbReference>
<dbReference type="InterPro" id="IPR052994">
    <property type="entry name" value="Tiny_macrocysts_regulators"/>
</dbReference>
<dbReference type="EMBL" id="MU069500">
    <property type="protein sequence ID" value="KAF5840922.1"/>
    <property type="molecule type" value="Genomic_DNA"/>
</dbReference>
<dbReference type="PANTHER" id="PTHR31600:SF2">
    <property type="entry name" value="GAMETE ENRICHED GENE 10 PROTEIN-RELATED"/>
    <property type="match status" value="1"/>
</dbReference>
<keyword evidence="6" id="KW-1185">Reference proteome</keyword>
<sequence length="779" mass="86866">MRVLRRWTPEDDEVLQPQAIQLADLIIRIGMALFPNDPYILIIYSNFLISVQDNYQLGTSQLQYVKNLEESSIVDLFMVFAREQESQERSKNLQQSAGESALDLIAYVEFQRTFRMLARTNRDCLMALRSFWQLLLHQDVSFARMSAALAAIQKTSARADKTYKVLLGRYPNSSQVFRGYARFLEHIKSDPWTAHKYACVAESIEEEESGGNDALMMRDDSASMLESVNEKTSAVIVINAEGIIKVANRLAQKLLGYKKSEMEGKNVSMLMPPPFSHRHNGYLRTHISSGKKRILDSVREVVALHKDQYVFPIQLAVTKVSGVGADSIFMGVLRRYQVEPGIIRVWVMPSGAVVSVDDRFMDSFGKSYQDVAGRPLQTLTVDADAVIKLLDKAQAAPEEDFRSGKIAIRGVSFLHKYMDPVEVDITVDLGGSDSQRMLAFNLRPTKAAGKLMVTDARGRMLYINNDMREMLGYSVQALSKLDISQLMPPPYNFLHGGWMKEPSAKKPKQSCRSSATVVIVDAAKQGIPIKPSITTREVEDTVQHVVKVHPSSWEQGLDERRLVLTLDTQGTVLSTSNAASSLFGFRPSELVGLNVSAIVDVLAALTSELPAVLSKMAQKVTYKPGYSWRVGVHPPDGYDHNSMGPLERHVRARSTQPALMQFLLVDHDDREIPEIKMLLYKADMVSAIIECDQHGTVNRPTISALDPSGLIFGCSERSMVRRPLRNYLQLPTKHPDTLLQDDKAKKGAMKSGTSGRKVGPLKIMNGNHADGAPLELKVL</sequence>